<evidence type="ECO:0000256" key="3">
    <source>
        <dbReference type="PIRSR" id="PIRSR633195-1"/>
    </source>
</evidence>
<dbReference type="PANTHER" id="PTHR10488:SF1">
    <property type="entry name" value="GLYCINE AMIDINOTRANSFERASE, MITOCHONDRIAL"/>
    <property type="match status" value="1"/>
</dbReference>
<proteinExistence type="inferred from homology"/>
<dbReference type="OrthoDB" id="258252at2"/>
<keyword evidence="5" id="KW-1185">Reference proteome</keyword>
<dbReference type="RefSeq" id="WP_137714216.1">
    <property type="nucleotide sequence ID" value="NZ_CP034035.1"/>
</dbReference>
<name>A0A4P8QY62_9GAMM</name>
<dbReference type="Gene3D" id="3.75.10.10">
    <property type="entry name" value="L-arginine/glycine Amidinotransferase, Chain A"/>
    <property type="match status" value="1"/>
</dbReference>
<accession>A0A4P8QY62</accession>
<dbReference type="InterPro" id="IPR033195">
    <property type="entry name" value="AmidinoTrfase"/>
</dbReference>
<reference evidence="4 5" key="1">
    <citation type="submission" date="2018-11" db="EMBL/GenBank/DDBJ databases">
        <title>Genome sequences of Brenneria nigrifluens and Brenneria rubrifaciens.</title>
        <authorList>
            <person name="Poret-Peterson A.T."/>
            <person name="McClean A.E."/>
            <person name="Kluepfel D.A."/>
        </authorList>
    </citation>
    <scope>NUCLEOTIDE SEQUENCE [LARGE SCALE GENOMIC DNA]</scope>
    <source>
        <strain evidence="4 5">6D370</strain>
    </source>
</reference>
<evidence type="ECO:0000256" key="1">
    <source>
        <dbReference type="ARBA" id="ARBA00006943"/>
    </source>
</evidence>
<feature type="active site" description="Amidino-cysteine intermediate" evidence="3">
    <location>
        <position position="351"/>
    </location>
</feature>
<keyword evidence="2 4" id="KW-0808">Transferase</keyword>
<dbReference type="GO" id="GO:0015068">
    <property type="term" value="F:glycine amidinotransferase activity"/>
    <property type="evidence" value="ECO:0007669"/>
    <property type="project" value="TreeGrafter"/>
</dbReference>
<evidence type="ECO:0000313" key="5">
    <source>
        <dbReference type="Proteomes" id="UP000299580"/>
    </source>
</evidence>
<protein>
    <submittedName>
        <fullName evidence="4">Amidinotransferase</fullName>
    </submittedName>
</protein>
<sequence>MDFQTEEVPQFYSNKSPVEVYTEWDPLEEVIVGIIDDIRIPEWDAGLDAVIPKKSKNFFKENAAGRFPEELINLAKKEVNQLADILKSEGVRVRRPEQVNHHKTIMTPHFTTGGGFYSAMPRDCLFAVGKKIIEVPMAWRSRYFETFSFREILNDYFSNGAEWLAAPKPMLKDSLWKPDHDCEQEEKFSSVINESEPVFDAADFMKMGKDIIGQRSHVTNNKGIEWLRRTLGEDYRIHIYEFDDASPMHIDTTILPLAPGKVLVNKAWVSKIPDIFKDWEILTPPPSTLDDSHPLFMTSKWIHTNVLMLDERTVIVEKDEELLRSAFHKWGFKTILCPFKHFQTFGGSFHCATLDVKRNGSLKSYV</sequence>
<organism evidence="4 5">
    <name type="scientific">Brenneria rubrifaciens</name>
    <dbReference type="NCBI Taxonomy" id="55213"/>
    <lineage>
        <taxon>Bacteria</taxon>
        <taxon>Pseudomonadati</taxon>
        <taxon>Pseudomonadota</taxon>
        <taxon>Gammaproteobacteria</taxon>
        <taxon>Enterobacterales</taxon>
        <taxon>Pectobacteriaceae</taxon>
        <taxon>Brenneria</taxon>
    </lineage>
</organism>
<comment type="similarity">
    <text evidence="1">Belongs to the amidinotransferase family.</text>
</comment>
<dbReference type="AlphaFoldDB" id="A0A4P8QY62"/>
<feature type="active site" evidence="3">
    <location>
        <position position="200"/>
    </location>
</feature>
<dbReference type="Proteomes" id="UP000299580">
    <property type="component" value="Chromosome"/>
</dbReference>
<dbReference type="SUPFAM" id="SSF55909">
    <property type="entry name" value="Pentein"/>
    <property type="match status" value="1"/>
</dbReference>
<dbReference type="CDD" id="cd21136">
    <property type="entry name" value="amidinotransferase_AGAT-like"/>
    <property type="match status" value="1"/>
</dbReference>
<evidence type="ECO:0000313" key="4">
    <source>
        <dbReference type="EMBL" id="QCR09205.1"/>
    </source>
</evidence>
<evidence type="ECO:0000256" key="2">
    <source>
        <dbReference type="ARBA" id="ARBA00022679"/>
    </source>
</evidence>
<gene>
    <name evidence="4" type="ORF">EH207_12120</name>
</gene>
<dbReference type="GO" id="GO:0006601">
    <property type="term" value="P:creatine biosynthetic process"/>
    <property type="evidence" value="ECO:0007669"/>
    <property type="project" value="TreeGrafter"/>
</dbReference>
<dbReference type="EMBL" id="CP034035">
    <property type="protein sequence ID" value="QCR09205.1"/>
    <property type="molecule type" value="Genomic_DNA"/>
</dbReference>
<feature type="active site" evidence="3">
    <location>
        <position position="249"/>
    </location>
</feature>
<dbReference type="PANTHER" id="PTHR10488">
    <property type="entry name" value="GLYCINE AMIDINOTRANSFERASE, MITOCHONDRIAL"/>
    <property type="match status" value="1"/>
</dbReference>
<dbReference type="KEGG" id="brb:EH207_12120"/>